<organism evidence="1 2">
    <name type="scientific">Paramecium sonneborni</name>
    <dbReference type="NCBI Taxonomy" id="65129"/>
    <lineage>
        <taxon>Eukaryota</taxon>
        <taxon>Sar</taxon>
        <taxon>Alveolata</taxon>
        <taxon>Ciliophora</taxon>
        <taxon>Intramacronucleata</taxon>
        <taxon>Oligohymenophorea</taxon>
        <taxon>Peniculida</taxon>
        <taxon>Parameciidae</taxon>
        <taxon>Paramecium</taxon>
    </lineage>
</organism>
<comment type="caution">
    <text evidence="1">The sequence shown here is derived from an EMBL/GenBank/DDBJ whole genome shotgun (WGS) entry which is preliminary data.</text>
</comment>
<accession>A0A8S1KXI0</accession>
<proteinExistence type="predicted"/>
<keyword evidence="2" id="KW-1185">Reference proteome</keyword>
<name>A0A8S1KXI0_9CILI</name>
<protein>
    <submittedName>
        <fullName evidence="1">Uncharacterized protein</fullName>
    </submittedName>
</protein>
<gene>
    <name evidence="1" type="ORF">PSON_ATCC_30995.1.T0140170</name>
</gene>
<dbReference type="OrthoDB" id="293831at2759"/>
<evidence type="ECO:0000313" key="2">
    <source>
        <dbReference type="Proteomes" id="UP000692954"/>
    </source>
</evidence>
<dbReference type="EMBL" id="CAJJDN010000014">
    <property type="protein sequence ID" value="CAD8060210.1"/>
    <property type="molecule type" value="Genomic_DNA"/>
</dbReference>
<reference evidence="1" key="1">
    <citation type="submission" date="2021-01" db="EMBL/GenBank/DDBJ databases">
        <authorList>
            <consortium name="Genoscope - CEA"/>
            <person name="William W."/>
        </authorList>
    </citation>
    <scope>NUCLEOTIDE SEQUENCE</scope>
</reference>
<dbReference type="Proteomes" id="UP000692954">
    <property type="component" value="Unassembled WGS sequence"/>
</dbReference>
<dbReference type="AlphaFoldDB" id="A0A8S1KXI0"/>
<evidence type="ECO:0000313" key="1">
    <source>
        <dbReference type="EMBL" id="CAD8060210.1"/>
    </source>
</evidence>
<sequence length="178" mass="21279">MQIHTLQTLHDYCNYSNPIYFKQREPSTPQFQKKYFMRLQEKKQFRIKRSKADLLDKILLQQQQLTSSFKPWSIPRNLENQEVNPKKEQNDIRFVSINNLRIRCLINNSAQSQTFKEINQTKYSTDKRLRTSPGLKKLVNNHNQAKIHSLNHIVNRNLKSNLYSQMAFKQSLDDISPW</sequence>